<evidence type="ECO:0000256" key="7">
    <source>
        <dbReference type="ARBA" id="ARBA00022692"/>
    </source>
</evidence>
<evidence type="ECO:0000256" key="14">
    <source>
        <dbReference type="ARBA" id="ARBA00023157"/>
    </source>
</evidence>
<dbReference type="FunFam" id="4.10.400.10:FF:000078">
    <property type="entry name" value="low-density lipoprotein receptor-related protein 2"/>
    <property type="match status" value="1"/>
</dbReference>
<feature type="disulfide bond" evidence="20">
    <location>
        <begin position="44"/>
        <end position="59"/>
    </location>
</feature>
<feature type="disulfide bond" evidence="20">
    <location>
        <begin position="2770"/>
        <end position="2782"/>
    </location>
</feature>
<keyword evidence="5" id="KW-0597">Phosphoprotein</keyword>
<comment type="similarity">
    <text evidence="2">Belongs to the LDLR family.</text>
</comment>
<feature type="disulfide bond" evidence="20">
    <location>
        <begin position="1106"/>
        <end position="1118"/>
    </location>
</feature>
<dbReference type="InterPro" id="IPR049883">
    <property type="entry name" value="NOTCH1_EGF-like"/>
</dbReference>
<dbReference type="InterPro" id="IPR001881">
    <property type="entry name" value="EGF-like_Ca-bd_dom"/>
</dbReference>
<feature type="disulfide bond" evidence="20">
    <location>
        <begin position="3626"/>
        <end position="3638"/>
    </location>
</feature>
<feature type="chain" id="PRO_5032744120" description="EGF-like domain-containing protein" evidence="24">
    <location>
        <begin position="24"/>
        <end position="4664"/>
    </location>
</feature>
<dbReference type="FunFam" id="2.120.10.30:FF:000241">
    <property type="entry name" value="Low-density lipoprotein receptor-related protein 6"/>
    <property type="match status" value="6"/>
</dbReference>
<dbReference type="CDD" id="cd00054">
    <property type="entry name" value="EGF_CA"/>
    <property type="match status" value="2"/>
</dbReference>
<feature type="disulfide bond" evidence="20">
    <location>
        <begin position="3158"/>
        <end position="3176"/>
    </location>
</feature>
<feature type="transmembrane region" description="Helical" evidence="23">
    <location>
        <begin position="4509"/>
        <end position="4530"/>
    </location>
</feature>
<dbReference type="Pfam" id="PF12662">
    <property type="entry name" value="cEGF"/>
    <property type="match status" value="1"/>
</dbReference>
<dbReference type="Pfam" id="PF07645">
    <property type="entry name" value="EGF_CA"/>
    <property type="match status" value="3"/>
</dbReference>
<dbReference type="Pfam" id="PF00057">
    <property type="entry name" value="Ldl_recept_a"/>
    <property type="match status" value="32"/>
</dbReference>
<dbReference type="FunFam" id="4.10.400.10:FF:000034">
    <property type="entry name" value="Low-density lipoprotein receptor-related protein 2"/>
    <property type="match status" value="1"/>
</dbReference>
<evidence type="ECO:0000256" key="17">
    <source>
        <dbReference type="ARBA" id="ARBA00023180"/>
    </source>
</evidence>
<feature type="repeat" description="LDL-receptor class B" evidence="21">
    <location>
        <begin position="4319"/>
        <end position="4361"/>
    </location>
</feature>
<feature type="disulfide bond" evidence="20">
    <location>
        <begin position="3117"/>
        <end position="3135"/>
    </location>
</feature>
<evidence type="ECO:0000256" key="5">
    <source>
        <dbReference type="ARBA" id="ARBA00022553"/>
    </source>
</evidence>
<keyword evidence="13 23" id="KW-0472">Membrane</keyword>
<keyword evidence="11" id="KW-0106">Calcium</keyword>
<evidence type="ECO:0000256" key="21">
    <source>
        <dbReference type="PROSITE-ProRule" id="PRU00461"/>
    </source>
</evidence>
<keyword evidence="17" id="KW-0325">Glycoprotein</keyword>
<dbReference type="Gene3D" id="2.10.25.10">
    <property type="entry name" value="Laminin"/>
    <property type="match status" value="8"/>
</dbReference>
<feature type="disulfide bond" evidence="20">
    <location>
        <begin position="2818"/>
        <end position="2836"/>
    </location>
</feature>
<dbReference type="GO" id="GO:0005886">
    <property type="term" value="C:plasma membrane"/>
    <property type="evidence" value="ECO:0007669"/>
    <property type="project" value="UniProtKB-SubCell"/>
</dbReference>
<feature type="disulfide bond" evidence="20">
    <location>
        <begin position="3703"/>
        <end position="3715"/>
    </location>
</feature>
<feature type="disulfide bond" evidence="20">
    <location>
        <begin position="2861"/>
        <end position="2879"/>
    </location>
</feature>
<feature type="disulfide bond" evidence="20">
    <location>
        <begin position="2854"/>
        <end position="2866"/>
    </location>
</feature>
<dbReference type="SUPFAM" id="SSF57184">
    <property type="entry name" value="Growth factor receptor domain"/>
    <property type="match status" value="1"/>
</dbReference>
<comment type="caution">
    <text evidence="26">The sequence shown here is derived from an EMBL/GenBank/DDBJ whole genome shotgun (WGS) entry which is preliminary data.</text>
</comment>
<proteinExistence type="inferred from homology"/>
<dbReference type="GO" id="GO:0043235">
    <property type="term" value="C:receptor complex"/>
    <property type="evidence" value="ECO:0007669"/>
    <property type="project" value="TreeGrafter"/>
</dbReference>
<feature type="repeat" description="LDL-receptor class B" evidence="21">
    <location>
        <begin position="1592"/>
        <end position="1635"/>
    </location>
</feature>
<dbReference type="PROSITE" id="PS01209">
    <property type="entry name" value="LDLRA_1"/>
    <property type="match status" value="16"/>
</dbReference>
<feature type="repeat" description="LDL-receptor class B" evidence="21">
    <location>
        <begin position="881"/>
        <end position="923"/>
    </location>
</feature>
<dbReference type="PROSITE" id="PS00010">
    <property type="entry name" value="ASX_HYDROXYL"/>
    <property type="match status" value="3"/>
</dbReference>
<evidence type="ECO:0000256" key="22">
    <source>
        <dbReference type="SAM" id="MobiDB-lite"/>
    </source>
</evidence>
<evidence type="ECO:0000256" key="4">
    <source>
        <dbReference type="ARBA" id="ARBA00022536"/>
    </source>
</evidence>
<feature type="disulfide bond" evidence="20">
    <location>
        <begin position="4018"/>
        <end position="4033"/>
    </location>
</feature>
<dbReference type="GO" id="GO:0005509">
    <property type="term" value="F:calcium ion binding"/>
    <property type="evidence" value="ECO:0007669"/>
    <property type="project" value="InterPro"/>
</dbReference>
<feature type="disulfide bond" evidence="20">
    <location>
        <begin position="102"/>
        <end position="114"/>
    </location>
</feature>
<feature type="disulfide bond" evidence="20">
    <location>
        <begin position="1187"/>
        <end position="1202"/>
    </location>
</feature>
<evidence type="ECO:0000256" key="24">
    <source>
        <dbReference type="SAM" id="SignalP"/>
    </source>
</evidence>
<evidence type="ECO:0000256" key="10">
    <source>
        <dbReference type="ARBA" id="ARBA00022737"/>
    </source>
</evidence>
<feature type="disulfide bond" evidence="20">
    <location>
        <begin position="3683"/>
        <end position="3698"/>
    </location>
</feature>
<dbReference type="SUPFAM" id="SSF57196">
    <property type="entry name" value="EGF/Laminin"/>
    <property type="match status" value="8"/>
</dbReference>
<feature type="disulfide bond" evidence="20">
    <location>
        <begin position="1045"/>
        <end position="1060"/>
    </location>
</feature>
<evidence type="ECO:0000256" key="9">
    <source>
        <dbReference type="ARBA" id="ARBA00022729"/>
    </source>
</evidence>
<feature type="disulfide bond" evidence="20">
    <location>
        <begin position="1033"/>
        <end position="1051"/>
    </location>
</feature>
<feature type="disulfide bond" evidence="20">
    <location>
        <begin position="222"/>
        <end position="234"/>
    </location>
</feature>
<dbReference type="PROSITE" id="PS51120">
    <property type="entry name" value="LDLRB"/>
    <property type="match status" value="11"/>
</dbReference>
<feature type="region of interest" description="Disordered" evidence="22">
    <location>
        <begin position="4577"/>
        <end position="4664"/>
    </location>
</feature>
<feature type="repeat" description="LDL-receptor class B" evidence="21">
    <location>
        <begin position="2590"/>
        <end position="2633"/>
    </location>
</feature>
<feature type="disulfide bond" evidence="20">
    <location>
        <begin position="202"/>
        <end position="217"/>
    </location>
</feature>
<comment type="subcellular location">
    <subcellularLocation>
        <location evidence="1">Cell membrane</location>
        <topology evidence="1">Single-pass type I membrane protein</topology>
    </subcellularLocation>
    <subcellularLocation>
        <location evidence="18">Membrane</location>
        <location evidence="18">Coated pit</location>
    </subcellularLocation>
</comment>
<dbReference type="SMART" id="SM00181">
    <property type="entry name" value="EGF"/>
    <property type="match status" value="18"/>
</dbReference>
<dbReference type="PROSITE" id="PS01187">
    <property type="entry name" value="EGF_CA"/>
    <property type="match status" value="4"/>
</dbReference>
<dbReference type="FunFam" id="4.10.400.10:FF:000001">
    <property type="entry name" value="Low-density lipoprotein receptor-related protein 1"/>
    <property type="match status" value="1"/>
</dbReference>
<dbReference type="InterPro" id="IPR000152">
    <property type="entry name" value="EGF-type_Asp/Asn_hydroxyl_site"/>
</dbReference>
<keyword evidence="15" id="KW-0675">Receptor</keyword>
<protein>
    <recommendedName>
        <fullName evidence="25">EGF-like domain-containing protein</fullName>
    </recommendedName>
</protein>
<evidence type="ECO:0000256" key="13">
    <source>
        <dbReference type="ARBA" id="ARBA00023136"/>
    </source>
</evidence>
<dbReference type="InterPro" id="IPR023415">
    <property type="entry name" value="LDLR_class-A_CS"/>
</dbReference>
<feature type="domain" description="EGF-like" evidence="25">
    <location>
        <begin position="3229"/>
        <end position="3265"/>
    </location>
</feature>
<accession>A0A813VK55</accession>
<feature type="signal peptide" evidence="24">
    <location>
        <begin position="1"/>
        <end position="23"/>
    </location>
</feature>
<feature type="disulfide bond" evidence="20">
    <location>
        <begin position="109"/>
        <end position="127"/>
    </location>
</feature>
<feature type="disulfide bond" evidence="20">
    <location>
        <begin position="3919"/>
        <end position="3937"/>
    </location>
</feature>
<dbReference type="SMART" id="SM00192">
    <property type="entry name" value="LDLa"/>
    <property type="match status" value="36"/>
</dbReference>
<feature type="disulfide bond" evidence="20">
    <location>
        <begin position="3887"/>
        <end position="3902"/>
    </location>
</feature>
<keyword evidence="6" id="KW-0254">Endocytosis</keyword>
<name>A0A813VK55_9BILA</name>
<dbReference type="SMART" id="SM00135">
    <property type="entry name" value="LY"/>
    <property type="match status" value="34"/>
</dbReference>
<dbReference type="FunFam" id="4.10.400.10:FF:000011">
    <property type="entry name" value="Low-density lipoprotein receptor-related protein 1"/>
    <property type="match status" value="2"/>
</dbReference>
<keyword evidence="8" id="KW-0479">Metal-binding</keyword>
<gene>
    <name evidence="26" type="ORF">QVE165_LOCUS6360</name>
</gene>
<dbReference type="Pfam" id="PF00058">
    <property type="entry name" value="Ldl_recept_b"/>
    <property type="match status" value="4"/>
</dbReference>
<evidence type="ECO:0000256" key="16">
    <source>
        <dbReference type="ARBA" id="ARBA00023176"/>
    </source>
</evidence>
<dbReference type="InterPro" id="IPR051221">
    <property type="entry name" value="LDLR-related"/>
</dbReference>
<feature type="disulfide bond" evidence="20">
    <location>
        <begin position="162"/>
        <end position="177"/>
    </location>
</feature>
<dbReference type="SUPFAM" id="SSF57424">
    <property type="entry name" value="LDL receptor-like module"/>
    <property type="match status" value="35"/>
</dbReference>
<dbReference type="GO" id="GO:0005905">
    <property type="term" value="C:clathrin-coated pit"/>
    <property type="evidence" value="ECO:0007669"/>
    <property type="project" value="UniProtKB-KW"/>
</dbReference>
<dbReference type="InterPro" id="IPR000742">
    <property type="entry name" value="EGF"/>
</dbReference>
<evidence type="ECO:0000256" key="1">
    <source>
        <dbReference type="ARBA" id="ARBA00004251"/>
    </source>
</evidence>
<reference evidence="26" key="1">
    <citation type="submission" date="2021-02" db="EMBL/GenBank/DDBJ databases">
        <authorList>
            <person name="Nowell W R."/>
        </authorList>
    </citation>
    <scope>NUCLEOTIDE SEQUENCE</scope>
</reference>
<evidence type="ECO:0000313" key="26">
    <source>
        <dbReference type="EMBL" id="CAF0841902.1"/>
    </source>
</evidence>
<evidence type="ECO:0000256" key="3">
    <source>
        <dbReference type="ARBA" id="ARBA00022475"/>
    </source>
</evidence>
<evidence type="ECO:0000313" key="27">
    <source>
        <dbReference type="Proteomes" id="UP000663832"/>
    </source>
</evidence>
<feature type="disulfide bond" evidence="20">
    <location>
        <begin position="2777"/>
        <end position="2795"/>
    </location>
</feature>
<dbReference type="PANTHER" id="PTHR22722:SF14">
    <property type="entry name" value="MEGALIN, ISOFORM A"/>
    <property type="match status" value="1"/>
</dbReference>
<evidence type="ECO:0000256" key="6">
    <source>
        <dbReference type="ARBA" id="ARBA00022583"/>
    </source>
</evidence>
<feature type="disulfide bond" evidence="20">
    <location>
        <begin position="3110"/>
        <end position="3122"/>
    </location>
</feature>
<feature type="disulfide bond" evidence="20">
    <location>
        <begin position="3875"/>
        <end position="3893"/>
    </location>
</feature>
<dbReference type="PROSITE" id="PS50068">
    <property type="entry name" value="LDLRA_2"/>
    <property type="match status" value="36"/>
</dbReference>
<dbReference type="InterPro" id="IPR011042">
    <property type="entry name" value="6-blade_b-propeller_TolB-like"/>
</dbReference>
<feature type="disulfide bond" evidence="20">
    <location>
        <begin position="3068"/>
        <end position="3080"/>
    </location>
</feature>
<dbReference type="GO" id="GO:0006898">
    <property type="term" value="P:receptor-mediated endocytosis"/>
    <property type="evidence" value="ECO:0007669"/>
    <property type="project" value="UniProtKB-ARBA"/>
</dbReference>
<feature type="disulfide bond" evidence="20">
    <location>
        <begin position="1227"/>
        <end position="1242"/>
    </location>
</feature>
<feature type="disulfide bond" evidence="20">
    <location>
        <begin position="3151"/>
        <end position="3163"/>
    </location>
</feature>
<dbReference type="Pfam" id="PF24468">
    <property type="entry name" value="EGF_LRP2"/>
    <property type="match status" value="1"/>
</dbReference>
<dbReference type="InterPro" id="IPR018097">
    <property type="entry name" value="EGF_Ca-bd_CS"/>
</dbReference>
<dbReference type="InterPro" id="IPR036055">
    <property type="entry name" value="LDL_receptor-like_sf"/>
</dbReference>
<keyword evidence="12 23" id="KW-1133">Transmembrane helix</keyword>
<feature type="disulfide bond" evidence="20">
    <location>
        <begin position="241"/>
        <end position="256"/>
    </location>
</feature>
<feature type="disulfide bond" evidence="20">
    <location>
        <begin position="3912"/>
        <end position="3924"/>
    </location>
</feature>
<dbReference type="PROSITE" id="PS50026">
    <property type="entry name" value="EGF_3"/>
    <property type="match status" value="2"/>
</dbReference>
<dbReference type="PROSITE" id="PS01186">
    <property type="entry name" value="EGF_2"/>
    <property type="match status" value="2"/>
</dbReference>
<dbReference type="InterPro" id="IPR009030">
    <property type="entry name" value="Growth_fac_rcpt_cys_sf"/>
</dbReference>
<evidence type="ECO:0000256" key="2">
    <source>
        <dbReference type="ARBA" id="ARBA00009939"/>
    </source>
</evidence>
<keyword evidence="4 19" id="KW-0245">EGF-like domain</keyword>
<keyword evidence="7 23" id="KW-0812">Transmembrane</keyword>
<comment type="caution">
    <text evidence="19">Lacks conserved residue(s) required for the propagation of feature annotation.</text>
</comment>
<dbReference type="PRINTS" id="PR00261">
    <property type="entry name" value="LDLRECEPTOR"/>
</dbReference>
<feature type="repeat" description="LDL-receptor class B" evidence="21">
    <location>
        <begin position="3404"/>
        <end position="3446"/>
    </location>
</feature>
<feature type="repeat" description="LDL-receptor class B" evidence="21">
    <location>
        <begin position="2275"/>
        <end position="2318"/>
    </location>
</feature>
<keyword evidence="16" id="KW-0168">Coated pit</keyword>
<dbReference type="CDD" id="cd00112">
    <property type="entry name" value="LDLa"/>
    <property type="match status" value="36"/>
</dbReference>
<feature type="disulfide bond" evidence="20">
    <location>
        <begin position="3833"/>
        <end position="3851"/>
    </location>
</feature>
<feature type="disulfide bond" evidence="20">
    <location>
        <begin position="82"/>
        <end position="97"/>
    </location>
</feature>
<dbReference type="PANTHER" id="PTHR22722">
    <property type="entry name" value="LOW-DENSITY LIPOPROTEIN RECEPTOR-RELATED PROTEIN 2-RELATED"/>
    <property type="match status" value="1"/>
</dbReference>
<keyword evidence="27" id="KW-1185">Reference proteome</keyword>
<feature type="repeat" description="LDL-receptor class B" evidence="21">
    <location>
        <begin position="1636"/>
        <end position="1680"/>
    </location>
</feature>
<evidence type="ECO:0000256" key="23">
    <source>
        <dbReference type="SAM" id="Phobius"/>
    </source>
</evidence>
<evidence type="ECO:0000256" key="18">
    <source>
        <dbReference type="ARBA" id="ARBA00037878"/>
    </source>
</evidence>
<dbReference type="EMBL" id="CAJNOM010000026">
    <property type="protein sequence ID" value="CAF0841902.1"/>
    <property type="molecule type" value="Genomic_DNA"/>
</dbReference>
<feature type="disulfide bond" evidence="20">
    <location>
        <begin position="150"/>
        <end position="168"/>
    </location>
</feature>
<dbReference type="OrthoDB" id="21182at2759"/>
<feature type="disulfide bond" evidence="20">
    <location>
        <begin position="3792"/>
        <end position="3810"/>
    </location>
</feature>
<feature type="compositionally biased region" description="Polar residues" evidence="22">
    <location>
        <begin position="4594"/>
        <end position="4609"/>
    </location>
</feature>
<feature type="disulfide bond" evidence="20">
    <location>
        <begin position="2811"/>
        <end position="2823"/>
    </location>
</feature>
<feature type="repeat" description="LDL-receptor class B" evidence="21">
    <location>
        <begin position="1547"/>
        <end position="1589"/>
    </location>
</feature>
<feature type="disulfide bond" evidence="20">
    <location>
        <begin position="3645"/>
        <end position="3660"/>
    </location>
</feature>
<feature type="disulfide bond" evidence="20">
    <location>
        <begin position="2938"/>
        <end position="2950"/>
    </location>
</feature>
<keyword evidence="10" id="KW-0677">Repeat</keyword>
<dbReference type="Gene3D" id="4.10.400.10">
    <property type="entry name" value="Low-density Lipoprotein Receptor"/>
    <property type="match status" value="36"/>
</dbReference>
<dbReference type="InterPro" id="IPR002172">
    <property type="entry name" value="LDrepeatLR_classA_rpt"/>
</dbReference>
<feature type="repeat" description="LDL-receptor class B" evidence="21">
    <location>
        <begin position="3447"/>
        <end position="3489"/>
    </location>
</feature>
<feature type="disulfide bond" evidence="20">
    <location>
        <begin position="3710"/>
        <end position="3728"/>
    </location>
</feature>
<feature type="repeat" description="LDL-receptor class B" evidence="21">
    <location>
        <begin position="562"/>
        <end position="604"/>
    </location>
</feature>
<feature type="disulfide bond" evidence="20">
    <location>
        <begin position="1087"/>
        <end position="1102"/>
    </location>
</feature>
<feature type="disulfide bond" evidence="20">
    <location>
        <begin position="2945"/>
        <end position="2963"/>
    </location>
</feature>
<feature type="disulfide bond" evidence="20">
    <location>
        <begin position="3961"/>
        <end position="3979"/>
    </location>
</feature>
<feature type="disulfide bond" evidence="20">
    <location>
        <begin position="3671"/>
        <end position="3689"/>
    </location>
</feature>
<dbReference type="SMART" id="SM00179">
    <property type="entry name" value="EGF_CA"/>
    <property type="match status" value="7"/>
</dbReference>
<dbReference type="GO" id="GO:0005041">
    <property type="term" value="F:low-density lipoprotein particle receptor activity"/>
    <property type="evidence" value="ECO:0007669"/>
    <property type="project" value="TreeGrafter"/>
</dbReference>
<feature type="disulfide bond" evidence="20">
    <location>
        <begin position="3048"/>
        <end position="3063"/>
    </location>
</feature>
<feature type="disulfide bond" evidence="20">
    <location>
        <begin position="3075"/>
        <end position="3093"/>
    </location>
</feature>
<evidence type="ECO:0000256" key="19">
    <source>
        <dbReference type="PROSITE-ProRule" id="PRU00076"/>
    </source>
</evidence>
<evidence type="ECO:0000256" key="20">
    <source>
        <dbReference type="PROSITE-ProRule" id="PRU00124"/>
    </source>
</evidence>
<dbReference type="FunFam" id="2.10.25.10:FF:000009">
    <property type="entry name" value="Low-density lipoprotein receptor isoform 1"/>
    <property type="match status" value="3"/>
</dbReference>
<feature type="compositionally biased region" description="Basic and acidic residues" evidence="22">
    <location>
        <begin position="4644"/>
        <end position="4653"/>
    </location>
</feature>
<keyword evidence="3" id="KW-1003">Cell membrane</keyword>
<evidence type="ECO:0000259" key="25">
    <source>
        <dbReference type="PROSITE" id="PS50026"/>
    </source>
</evidence>
<feature type="disulfide bond" evidence="20">
    <location>
        <begin position="229"/>
        <end position="247"/>
    </location>
</feature>
<dbReference type="InterPro" id="IPR056588">
    <property type="entry name" value="EGF_LRP2"/>
</dbReference>
<feature type="disulfide bond" evidence="20">
    <location>
        <begin position="2980"/>
        <end position="2992"/>
    </location>
</feature>
<dbReference type="Gene3D" id="2.120.10.30">
    <property type="entry name" value="TolB, C-terminal domain"/>
    <property type="match status" value="8"/>
</dbReference>
<dbReference type="SUPFAM" id="SSF63825">
    <property type="entry name" value="YWTD domain"/>
    <property type="match status" value="8"/>
</dbReference>
<dbReference type="FunFam" id="4.10.400.10:FF:000002">
    <property type="entry name" value="Low-density lipoprotein receptor-related protein 1"/>
    <property type="match status" value="2"/>
</dbReference>
<feature type="domain" description="EGF-like" evidence="25">
    <location>
        <begin position="4080"/>
        <end position="4122"/>
    </location>
</feature>
<keyword evidence="9 24" id="KW-0732">Signal</keyword>
<evidence type="ECO:0000256" key="12">
    <source>
        <dbReference type="ARBA" id="ARBA00022989"/>
    </source>
</evidence>
<feature type="disulfide bond" evidence="20">
    <location>
        <begin position="3633"/>
        <end position="3651"/>
    </location>
</feature>
<sequence>MNLKILIFLFCSNFLLLYSTTDACGINEWRCETGGRCIPLSWRCNRVVDCTDSSDERNCTYSRCLDTQFDCGDRCIPRSWVCDGDNDCGNNTDEQNCPPRRCSSTQFQCNDSRCIDASMKCNHVKECTDGSDEGTFCNYRQCDSSTEFQCDIQRCLPLTQKCDGYYNCVDRTDELNCNSTACPTNQFRCVSDGTCIPNYQRCDFRSQCSDGSDEANCTRPNCTLGQFRCSNGRCIPSSWVCDGDDDCSDRSDEVHCSSRQCPPHMYPCNVTGQCIDITKVCNGQKDCVDGTDESSQCGSQLCGFLSCEHACRPTPDGRGKCYCPVGFQINPTNNRSCIDVNECEIWDECDQDCQNTIGSYACTCRANYTLESNNRCKHINSDNMKMFVSIANKIYEIDRIGNARIIYTGPENMTIRAIDYHYKNQTLYFIDPYADKIYSLLLSSPSLPARIVLEKNILVPTSIAIDWITNKLYVVEYILSRIDMFSLDGKAMKTNIVTNNIHRPTSIAIDPIAEYLFFADEGNWNQIPAKIFRCLLDGSRCTSLVNQKLDQPSDLTVDFIKQRLYWVDQVYDHVESCDYHGARRITITSGSQNIPHSVGIDLFESNLYLNDDMKGAVLQLRRHFNSNVTYFYKPQSFIRPRGIAIYHETRQPYRNDPCNGTYNGGCEHLCLLGRGSLLANSYQCRCQSGFRLKSDLKSCEPVKEFLLLTRLISIRAIDFNRDSNIEARPPIVPDRQTTILDSAFDYRQNIVYFYSARNRMIYSSTMNGEKSVPITTSKVFPLVTAMAYDWYSKLLYMTSTAERQIFVVRMNSIDYPQRILVNDTVSIHGIAVDPSQGYIFYSTINRPAKIYRMLADGTDRRVIVPNELGTPYHLTCDYITKRLYWTDGALSRIQYSDYNGQNILSLRGRSISHPFGIAIYGSRLYFTDATLESVFESSKTYSGYASAIRSNIPAITTVHVFSESSQPLNITHPCWASNGECSDFCFPKLEQGTLTRICGCRYGRKLNSANNRECIDNSQEEPDQTSCVGRYQCRNGRCIPSNYRCDGEDDCYDNSDEQNCPAGTPQCRTNQFQCRSTGVCINNQLVCDGYPHCQDRSDESNCSQTCSENQFRCATGKCIPKSWICDNRKKKPFFVLKFIVYAFILCIENDCGDSSDEQNCHERTCDPLTQFTCPHTPGMCIPTAWRCDGQNDCGDNADELNCPPVSCGAGQFLCSRDRRCINATRRCDGIADCQTMEDEQNCSGSTPSYCRADQFRCGATCIPNAWRCDGHRDCADGSDEPPTCGARNCTSTEFRCVTSGECIPEAWVCDHEDDCEDGSDEQTPQCQATTFSCPDNQMPCPDTTIHQCVNISQVCDGKLDCPGGGDESPLCNSDQCSINNGGCSHRCHASPFGVLCLCEPGFHVKNTTNYKKCEDIDECEEDPYTCHQHCLNTNGSFICGCDDGFILQTDGRSCKIINETGIRLLVAFGPTMAWASPTMQTYGRMNLGSDMRYLPSFDIDNRTNTYFWSDLAANTIYSRTPQARNYTKIISSGNSYIAGIAFDWIGRNLYWTDYILEHVEVSTMDGRYRRILFHENLTNPWAIAVDPRAGVRFLFLTDWGKNPRIERCSMDGQQRITIVNDSIQMPFGLTLDLIREEVYFTDRHLNYIEVVNYNGENRRKILSNTHFLHAPTSITLFENYLYWFDSNSNEVRRLSRFEHGIKAQKHERILSRAGINHMKISHQIYQPLESNPCQQSRCTQLCLLSHNTTTGYRCACSTGFYLEQDQFTCSKDYSPFVIYMKRNTIGGISIKHDQQYIDENSNYDDLWERFVTITDIRNGYEFAFDEVNETIYWAQIKRYLTDGTPSYEIRRISFDGTNETVFYGDDEILVGMEAGTMQVDAVGRNLFIANIRHSRIDAISLDSQYHTIVYSNHENETGITRPTALDLDTTNGYVYWVDLGGGVIPMKIARVRFDGKYPENIITENLLQPNYLVYNLDLHCVFWSDIGLQKISYHCMDSGDTKVLDVEVNHPRGFDLLTHTLPQTSSVQMNENDDISYTHFSLFFVDKDLEGVYKKWFDHNLNPISDVISVRTNQDNPLQVRVYPRYEALNAYCYYGSYCEQICFQIDSNNRNAPICDCAIGYKLNSDGRTCTPKSQQYIIYSTHALLRAFDYRSNDSAREDVMPLIAGNNMEMLSVRYSTRELYWINANRIIRRAIWTNNRTWNVTSYLQISVGAEQNIILGLTLDWIAGNLYFSYISNTYGHLEVNRLGTDHRLTLRKGKNETIYSLAVNPKRRFLYWCDRGPRVRISRSLLNGENVTYLVTTLIIRPEAITIDYLTDDIYWSDSIRDTVEVISWDGKNRRTVSRNIPKAISLLIANNDLYIMDRAFSSIMRINKTVTNITQRLESILTLKTYEVGGMVLFDEQPIYESPCQTSTIRQRFCEDLCFAIPGSSVPQCACAYGTLSSDQRTCTPPNEYLLVAMEKEIRSMSMQPHGLGTSAPWRSIMNLSLAVGIDFDYRDKKIFYTDLGPQDIFSFDMDDPNPHARQLVQSNVTGRSRPVGIAYDWVSDRLYWTDETYGRIISAKQNGSERLIVAASSRPRAIAVHPCKGLLFWSDTGVYPSIRRSTLTGRQVAYLITTNIRWPNGLTIDFDDDRIYWADAWFDRIERASLDGTNREVISTVVHPFALTVHGHYIYWTDWSFRGIYRAEKYSGANMVEMQNNLPYRPMDIHVVSDQRQKCSYSPCNISNGGCSHICKTGLNNQVECACPSGQQLKLANDQRMCVPISSSCVSVNFTCRNGQCISRRKVCDSQADCRDNSDEDTRFCSQYNCRPTEYRCLSGGCIPYIERCDRKLDCNDGSDENNPFQPCVYPQCPEGQFTCSNFRCIDNFKRCNGYDDCFDGNATDEVNCPSRVCNGTNSMKCPNNNICIQKTYLCDGDNDCGDNSDESPIFCHSIQCNTTEFRCGNGRCIPYSWVCNGRRDCADSTDEPPDCRASNRTCPTGLWKCDNGRCISPDQRCNGIDDCRDGSDEDERHNCAEMPCRSTQFRCPTGLKNNPRLSCLDQSAVCNGVANCMRGEDEANCTRRNCSSLQFQCANGLCIPRSYVCDHDNDCGDASDEPASCASQYRNCSSTEYRCENGRCISKLATCNGYNDCHDNSDEKPSLCQAEQCPNGQFQCRNKQCIPYEVVCNGVRNCTDGSDEPASCGVNECASSILSGCEHGCINTLTSFRCTCRPGYKLAPNNKNCWDINECVDTPSVCQQFCENTPGSYICKCASGYEKDLSGRKCYRTNQTIVPHIFYTNKYYVRGIDLDEQTEMTIASGFMELSSVAYDWKDRKLYVGDDVATKIYRMNLNGTQSTVLKQGNHIRSLRALSIDWIGRKLYQLLGIPELRVCELDGRYEITLLNSRYLSQPNYLSIDPLVGYLFYSDWGQPHIGRINLDGSNFVKIIGTDIAGPLGLTVDIITQRIFWIDRPLQRLEFSNYNGGQRKTAFSGHDYVPYSLSIAFIDGYIIWSDITNHSLIAADALNGSNKHVVVPNTINEVVAVTIIHPSLQPQIPNPCGINNGGCSHLCLLSTNQSYTCACPENFSFLNNGNNRTCVSNCSCNQHRCGPPNERCIPWSAKCNGVRDCEDGSDEPSTCPQRRCTANQFQCRNQNCTPISFVCDGTNDCGDSSDEENCECRCMPGTFRCNSGLCLPMRFRCDGFRQCPDGSDELDCGNRTCSHHQFTCTNGRCIPASYECDLDNDCGDNSDENAYFCRNRPCRPDQVRCPNSYKCIPNAARCNGRNDCGDNSDENPNQCPACNDANHFRCNNGQCIIRSFRCNHRNDCRDGSDENPATCVYRECSEDEFRCSNGRCLPQRWVCDGDNDCGAGDTSDETADCASRPCPDGKFKCASGHCISNTSRCDGYPQCRDGSDEAGCPPRYPDGQYCPADRFTCNNTLCINKNWVCDGDNDCRDNSDETLELCRTIPCNTTNHFRCTNGRCIYRRRLCDHIDHCGDGSDEDIHGVCQTRNQPLTCPQYHCPHTNRCIRFTDLCDEYDDCGDESDELSCHHNTTITCANQTNHCEQRCHDLPNGRGIVCSCQSGYKINKESLKCEDIDECQNLTLNYCSQICINTKGSYRCECASGFEPSAINRSDCQPTDQTFDILISEPEEIVRLRRNSLENANHYGVLVEDQHSAGFMSIDSNNRIVYWMDESNSEVYRAHLIPSTISTTFPQELLFEDTDHTIMPTSLSIDWIAQNLYITDAIHGCIWIMKNDGRYATKLITDIESPWIVTVNPILGIIYFINFKHDIRENSTDYDVTIESAYMNGENRTILIDTDIIYPTDLIIDFYQNYRVYWTDEKKESIESMNYDGTDRLTIAHIGIHAPHSLDIFGSQLYWINRENRSVYTIEKFGRGLSTLVLDNLESPLFVRIHHPLKQIQTVSNPCSTANCSHLCVLKPSNQYQCLCPLDTTLQEDSQTCDAPIVSELPSMVQCHCLHGKCIYRSDRTNNDQLMGCVCLPGYAGQYCDRRSIINVINEHKYKILIIGLISLLLIGILGIGLMQFRRRQNLQPMPSIPLPTNVRSALNNFRNFITRSTDNINIVRFRNARPNTTSTTSTMESPPVFSNPMFNATTSSKQSSVSNEPAKLNVELLPPPSKPNRKNAPPSPLSQQQQFDPQGKETDHDKASLVVRSSSSNA</sequence>
<dbReference type="FunFam" id="4.10.400.10:FF:000065">
    <property type="entry name" value="Transmembrane protease serine 7"/>
    <property type="match status" value="1"/>
</dbReference>
<evidence type="ECO:0000256" key="8">
    <source>
        <dbReference type="ARBA" id="ARBA00022723"/>
    </source>
</evidence>
<feature type="disulfide bond" evidence="20">
    <location>
        <begin position="3868"/>
        <end position="3880"/>
    </location>
</feature>
<feature type="disulfide bond" evidence="20">
    <location>
        <begin position="3664"/>
        <end position="3676"/>
    </location>
</feature>
<evidence type="ECO:0000256" key="11">
    <source>
        <dbReference type="ARBA" id="ARBA00022837"/>
    </source>
</evidence>
<dbReference type="InterPro" id="IPR000033">
    <property type="entry name" value="LDLR_classB_rpt"/>
</dbReference>
<dbReference type="InterPro" id="IPR026823">
    <property type="entry name" value="cEGF"/>
</dbReference>
<dbReference type="FunFam" id="2.10.25.10:FF:000005">
    <property type="entry name" value="Fibrillin 2"/>
    <property type="match status" value="1"/>
</dbReference>
<organism evidence="26 27">
    <name type="scientific">Adineta steineri</name>
    <dbReference type="NCBI Taxonomy" id="433720"/>
    <lineage>
        <taxon>Eukaryota</taxon>
        <taxon>Metazoa</taxon>
        <taxon>Spiralia</taxon>
        <taxon>Gnathifera</taxon>
        <taxon>Rotifera</taxon>
        <taxon>Eurotatoria</taxon>
        <taxon>Bdelloidea</taxon>
        <taxon>Adinetida</taxon>
        <taxon>Adinetidae</taxon>
        <taxon>Adineta</taxon>
    </lineage>
</organism>
<dbReference type="Proteomes" id="UP000663832">
    <property type="component" value="Unassembled WGS sequence"/>
</dbReference>
<feature type="disulfide bond" evidence="20">
    <location>
        <begin position="3826"/>
        <end position="3838"/>
    </location>
</feature>
<feature type="repeat" description="LDL-receptor class B" evidence="21">
    <location>
        <begin position="2634"/>
        <end position="2674"/>
    </location>
</feature>
<evidence type="ECO:0000256" key="15">
    <source>
        <dbReference type="ARBA" id="ARBA00023170"/>
    </source>
</evidence>
<keyword evidence="14 20" id="KW-1015">Disulfide bond</keyword>
<feature type="disulfide bond" evidence="20">
    <location>
        <begin position="2987"/>
        <end position="3005"/>
    </location>
</feature>